<gene>
    <name evidence="3" type="primary">pepA</name>
    <name evidence="3" type="ORF">ACG04R_16985</name>
</gene>
<keyword evidence="1" id="KW-0732">Signal</keyword>
<comment type="caution">
    <text evidence="3">The sequence shown here is derived from an EMBL/GenBank/DDBJ whole genome shotgun (WGS) entry which is preliminary data.</text>
</comment>
<feature type="signal peptide" evidence="1">
    <location>
        <begin position="1"/>
        <end position="24"/>
    </location>
</feature>
<sequence>MNFKKIAAVLSMAGATVFSGAAFADPSITNLDGTKTPFGGFDWASGSAAWTSNFDVLHSNTFTLNYVGWATAVTATNGNPLTQLYQFDNSADGIANSLLQSLGLGGSYEYTVVATLQEQIISCDATFTSCKFQVTGGSFDIYYDTTANANSTSATWTGFNDGTKILSGSFNSGAITDFQNTTGGQANLTGQVTYTNNTYINPNLVSTNVTSTLQLGTAVTNFTAPTSVDGNSVGAGQIVFQADANQTFSSKVPEPASLALVGLALGGVGFVARRRK</sequence>
<name>A0ABW7HFA3_9BURK</name>
<organism evidence="3 4">
    <name type="scientific">Pelomonas candidula</name>
    <dbReference type="NCBI Taxonomy" id="3299025"/>
    <lineage>
        <taxon>Bacteria</taxon>
        <taxon>Pseudomonadati</taxon>
        <taxon>Pseudomonadota</taxon>
        <taxon>Betaproteobacteria</taxon>
        <taxon>Burkholderiales</taxon>
        <taxon>Sphaerotilaceae</taxon>
        <taxon>Roseateles</taxon>
    </lineage>
</organism>
<protein>
    <submittedName>
        <fullName evidence="3">Flocculation-associated PEP-CTERM protein PepA</fullName>
    </submittedName>
</protein>
<dbReference type="Pfam" id="PF07589">
    <property type="entry name" value="PEP-CTERM"/>
    <property type="match status" value="1"/>
</dbReference>
<proteinExistence type="predicted"/>
<dbReference type="NCBIfam" id="TIGR02595">
    <property type="entry name" value="PEP_CTERM"/>
    <property type="match status" value="1"/>
</dbReference>
<dbReference type="EMBL" id="JBIGIC010000008">
    <property type="protein sequence ID" value="MFG6488386.1"/>
    <property type="molecule type" value="Genomic_DNA"/>
</dbReference>
<evidence type="ECO:0000259" key="2">
    <source>
        <dbReference type="Pfam" id="PF07589"/>
    </source>
</evidence>
<dbReference type="NCBIfam" id="NF033554">
    <property type="entry name" value="floc_PepA"/>
    <property type="match status" value="1"/>
</dbReference>
<dbReference type="InterPro" id="IPR013424">
    <property type="entry name" value="Ice-binding_C"/>
</dbReference>
<reference evidence="3 4" key="1">
    <citation type="submission" date="2024-08" db="EMBL/GenBank/DDBJ databases">
        <authorList>
            <person name="Lu H."/>
        </authorList>
    </citation>
    <scope>NUCLEOTIDE SEQUENCE [LARGE SCALE GENOMIC DNA]</scope>
    <source>
        <strain evidence="3 4">BYS78W</strain>
    </source>
</reference>
<dbReference type="RefSeq" id="WP_394413191.1">
    <property type="nucleotide sequence ID" value="NZ_JBIGIC010000008.1"/>
</dbReference>
<keyword evidence="4" id="KW-1185">Reference proteome</keyword>
<evidence type="ECO:0000313" key="3">
    <source>
        <dbReference type="EMBL" id="MFG6488386.1"/>
    </source>
</evidence>
<accession>A0ABW7HFA3</accession>
<evidence type="ECO:0000313" key="4">
    <source>
        <dbReference type="Proteomes" id="UP001606134"/>
    </source>
</evidence>
<feature type="domain" description="Ice-binding protein C-terminal" evidence="2">
    <location>
        <begin position="252"/>
        <end position="275"/>
    </location>
</feature>
<dbReference type="Proteomes" id="UP001606134">
    <property type="component" value="Unassembled WGS sequence"/>
</dbReference>
<evidence type="ECO:0000256" key="1">
    <source>
        <dbReference type="SAM" id="SignalP"/>
    </source>
</evidence>
<feature type="chain" id="PRO_5046716562" evidence="1">
    <location>
        <begin position="25"/>
        <end position="276"/>
    </location>
</feature>